<comment type="subcellular location">
    <subcellularLocation>
        <location evidence="1">Cell membrane</location>
        <topology evidence="1">Multi-pass membrane protein</topology>
    </subcellularLocation>
</comment>
<dbReference type="SUPFAM" id="SSF82866">
    <property type="entry name" value="Multidrug efflux transporter AcrB transmembrane domain"/>
    <property type="match status" value="2"/>
</dbReference>
<accession>A0ABQ5LZ03</accession>
<dbReference type="InterPro" id="IPR004869">
    <property type="entry name" value="MMPL_dom"/>
</dbReference>
<feature type="transmembrane region" description="Helical" evidence="6">
    <location>
        <begin position="668"/>
        <end position="688"/>
    </location>
</feature>
<feature type="transmembrane region" description="Helical" evidence="6">
    <location>
        <begin position="597"/>
        <end position="616"/>
    </location>
</feature>
<comment type="caution">
    <text evidence="8">The sequence shown here is derived from an EMBL/GenBank/DDBJ whole genome shotgun (WGS) entry which is preliminary data.</text>
</comment>
<feature type="domain" description="Membrane transport protein MMPL" evidence="7">
    <location>
        <begin position="142"/>
        <end position="376"/>
    </location>
</feature>
<keyword evidence="4 6" id="KW-1133">Transmembrane helix</keyword>
<dbReference type="RefSeq" id="WP_281843361.1">
    <property type="nucleotide sequence ID" value="NZ_BROH01000011.1"/>
</dbReference>
<feature type="transmembrane region" description="Helical" evidence="6">
    <location>
        <begin position="571"/>
        <end position="590"/>
    </location>
</feature>
<feature type="transmembrane region" description="Helical" evidence="6">
    <location>
        <begin position="628"/>
        <end position="647"/>
    </location>
</feature>
<evidence type="ECO:0000256" key="4">
    <source>
        <dbReference type="ARBA" id="ARBA00022989"/>
    </source>
</evidence>
<keyword evidence="5 6" id="KW-0472">Membrane</keyword>
<dbReference type="InterPro" id="IPR050545">
    <property type="entry name" value="Mycobact_MmpL"/>
</dbReference>
<reference evidence="8" key="1">
    <citation type="journal article" date="2023" name="Int. J. Syst. Evol. Microbiol.">
        <title>Sinisalibacter aestuarii sp. nov., isolated from estuarine sediment of the Arakawa River.</title>
        <authorList>
            <person name="Arafat S.T."/>
            <person name="Hirano S."/>
            <person name="Sato A."/>
            <person name="Takeuchi K."/>
            <person name="Yasuda T."/>
            <person name="Terahara T."/>
            <person name="Hamada M."/>
            <person name="Kobayashi T."/>
        </authorList>
    </citation>
    <scope>NUCLEOTIDE SEQUENCE</scope>
    <source>
        <strain evidence="8">B-399</strain>
    </source>
</reference>
<evidence type="ECO:0000313" key="8">
    <source>
        <dbReference type="EMBL" id="GKY89332.1"/>
    </source>
</evidence>
<evidence type="ECO:0000256" key="5">
    <source>
        <dbReference type="ARBA" id="ARBA00023136"/>
    </source>
</evidence>
<feature type="transmembrane region" description="Helical" evidence="6">
    <location>
        <begin position="401"/>
        <end position="418"/>
    </location>
</feature>
<evidence type="ECO:0000256" key="6">
    <source>
        <dbReference type="SAM" id="Phobius"/>
    </source>
</evidence>
<dbReference type="Pfam" id="PF03176">
    <property type="entry name" value="MMPL"/>
    <property type="match status" value="2"/>
</dbReference>
<dbReference type="EMBL" id="BROH01000011">
    <property type="protein sequence ID" value="GKY89332.1"/>
    <property type="molecule type" value="Genomic_DNA"/>
</dbReference>
<feature type="transmembrane region" description="Helical" evidence="6">
    <location>
        <begin position="215"/>
        <end position="234"/>
    </location>
</feature>
<keyword evidence="2" id="KW-1003">Cell membrane</keyword>
<evidence type="ECO:0000256" key="2">
    <source>
        <dbReference type="ARBA" id="ARBA00022475"/>
    </source>
</evidence>
<organism evidence="8 9">
    <name type="scientific">Sinisalibacter aestuarii</name>
    <dbReference type="NCBI Taxonomy" id="2949426"/>
    <lineage>
        <taxon>Bacteria</taxon>
        <taxon>Pseudomonadati</taxon>
        <taxon>Pseudomonadota</taxon>
        <taxon>Alphaproteobacteria</taxon>
        <taxon>Rhodobacterales</taxon>
        <taxon>Roseobacteraceae</taxon>
        <taxon>Sinisalibacter</taxon>
    </lineage>
</organism>
<keyword evidence="3 6" id="KW-0812">Transmembrane</keyword>
<keyword evidence="9" id="KW-1185">Reference proteome</keyword>
<dbReference type="PANTHER" id="PTHR33406">
    <property type="entry name" value="MEMBRANE PROTEIN MJ1562-RELATED"/>
    <property type="match status" value="1"/>
</dbReference>
<name>A0ABQ5LZ03_9RHOB</name>
<gene>
    <name evidence="8" type="ORF">STA1M1_32010</name>
</gene>
<feature type="transmembrane region" description="Helical" evidence="6">
    <location>
        <begin position="310"/>
        <end position="329"/>
    </location>
</feature>
<feature type="domain" description="Membrane transport protein MMPL" evidence="7">
    <location>
        <begin position="474"/>
        <end position="733"/>
    </location>
</feature>
<evidence type="ECO:0000256" key="1">
    <source>
        <dbReference type="ARBA" id="ARBA00004651"/>
    </source>
</evidence>
<feature type="transmembrane region" description="Helical" evidence="6">
    <location>
        <begin position="241"/>
        <end position="261"/>
    </location>
</feature>
<evidence type="ECO:0000313" key="9">
    <source>
        <dbReference type="Proteomes" id="UP001144205"/>
    </source>
</evidence>
<dbReference type="Gene3D" id="1.20.1640.10">
    <property type="entry name" value="Multidrug efflux transporter AcrB transmembrane domain"/>
    <property type="match status" value="2"/>
</dbReference>
<feature type="transmembrane region" description="Helical" evidence="6">
    <location>
        <begin position="335"/>
        <end position="357"/>
    </location>
</feature>
<dbReference type="PANTHER" id="PTHR33406:SF12">
    <property type="entry name" value="BLR2997 PROTEIN"/>
    <property type="match status" value="1"/>
</dbReference>
<evidence type="ECO:0000256" key="3">
    <source>
        <dbReference type="ARBA" id="ARBA00022692"/>
    </source>
</evidence>
<sequence>MRQARNLAAVFAVLRSRLLLLWLLTGLIAVVAVTGMFRLRFDDELVRFFNSDIPAYQDYVALGRAFEGDGNDVIAFVEASDFADPVVAAAMSDFLLDAQFIPGVRAALSPFILRFDGAPLFPYPPLPQDEMAARLEAAQAQVPMLGRLLSADRQAMVVIMPITERAEGGQTDRHSVLTELARLGARAEAASGARLQLSGYPVLRDEVASALIRDIVLLNTLGVVVGFAVAVFALRSFRLGLLTLPGPALSVALGIGLHGHLGVTINTITITLPVLILVLATSDAIHISFERGRQAGRESALATLRAIRRVAVACVFAAVTTAVAFGALATSRSEIIAEMGAMGVLLTLSSVVTVLLTQMVVLTTAGRADWFNTLFKRLHDRPPAAFGLGRLTALALRRPRLVSWVALVVLAFSTWAYSQAGPRYSLLDTLRGDSPVRQVFSQVEDKLAPVSLMHVVVNGTDSALVRQVAEVVARETGSTNVQSLASIEGGAAALADTVPEALAQRLVSADGTQALVSVPFRYENGETTLALADRLEAALAAEPGLEPGMIAAVTGLPVMSARVAGVILDEINRSLLIALGGVALLILAWLRNLRVALISLIPNMLPVTLIGGWLMLSGSGIEFSNGMALTVAFGIAVDDTLHVLNRLRLAGGVRRITREGLEEAFGEVTPALVTTSLVLFFGMSGSFLAKNLGVAEFGGIAMSVFVLALLADLLVLPAALAAFGPRSYLRTRRTPE</sequence>
<evidence type="ECO:0000259" key="7">
    <source>
        <dbReference type="Pfam" id="PF03176"/>
    </source>
</evidence>
<feature type="transmembrane region" description="Helical" evidence="6">
    <location>
        <begin position="267"/>
        <end position="289"/>
    </location>
</feature>
<feature type="transmembrane region" description="Helical" evidence="6">
    <location>
        <begin position="700"/>
        <end position="723"/>
    </location>
</feature>
<dbReference type="Proteomes" id="UP001144205">
    <property type="component" value="Unassembled WGS sequence"/>
</dbReference>
<protein>
    <recommendedName>
        <fullName evidence="7">Membrane transport protein MMPL domain-containing protein</fullName>
    </recommendedName>
</protein>
<proteinExistence type="predicted"/>